<dbReference type="InterPro" id="IPR010105">
    <property type="entry name" value="TonB_sidphr_rcpt"/>
</dbReference>
<evidence type="ECO:0000256" key="2">
    <source>
        <dbReference type="ARBA" id="ARBA00009810"/>
    </source>
</evidence>
<dbReference type="GO" id="GO:0015344">
    <property type="term" value="F:siderophore uptake transmembrane transporter activity"/>
    <property type="evidence" value="ECO:0007669"/>
    <property type="project" value="TreeGrafter"/>
</dbReference>
<dbReference type="GO" id="GO:0015891">
    <property type="term" value="P:siderophore transport"/>
    <property type="evidence" value="ECO:0007669"/>
    <property type="project" value="InterPro"/>
</dbReference>
<evidence type="ECO:0000313" key="17">
    <source>
        <dbReference type="EMBL" id="EGY2376850.1"/>
    </source>
</evidence>
<comment type="similarity">
    <text evidence="2 12 13">Belongs to the TonB-dependent receptor family.</text>
</comment>
<evidence type="ECO:0000256" key="11">
    <source>
        <dbReference type="ARBA" id="ARBA00023237"/>
    </source>
</evidence>
<feature type="domain" description="TonB-dependent receptor plug" evidence="16">
    <location>
        <begin position="62"/>
        <end position="161"/>
    </location>
</feature>
<gene>
    <name evidence="17" type="ORF">JHZ39_001195</name>
</gene>
<evidence type="ECO:0000256" key="7">
    <source>
        <dbReference type="ARBA" id="ARBA00023065"/>
    </source>
</evidence>
<dbReference type="RefSeq" id="WP_064192304.1">
    <property type="nucleotide sequence ID" value="NZ_CAJHFX010000011.1"/>
</dbReference>
<dbReference type="Pfam" id="PF07715">
    <property type="entry name" value="Plug"/>
    <property type="match status" value="1"/>
</dbReference>
<keyword evidence="9 12" id="KW-0472">Membrane</keyword>
<dbReference type="InterPro" id="IPR037066">
    <property type="entry name" value="Plug_dom_sf"/>
</dbReference>
<feature type="signal peptide" evidence="14">
    <location>
        <begin position="1"/>
        <end position="23"/>
    </location>
</feature>
<evidence type="ECO:0000256" key="4">
    <source>
        <dbReference type="ARBA" id="ARBA00022452"/>
    </source>
</evidence>
<dbReference type="InterPro" id="IPR036942">
    <property type="entry name" value="Beta-barrel_TonB_sf"/>
</dbReference>
<evidence type="ECO:0000256" key="10">
    <source>
        <dbReference type="ARBA" id="ARBA00023170"/>
    </source>
</evidence>
<evidence type="ECO:0000256" key="1">
    <source>
        <dbReference type="ARBA" id="ARBA00004571"/>
    </source>
</evidence>
<accession>A0A9P2P271</accession>
<evidence type="ECO:0000259" key="15">
    <source>
        <dbReference type="Pfam" id="PF00593"/>
    </source>
</evidence>
<dbReference type="GO" id="GO:0038023">
    <property type="term" value="F:signaling receptor activity"/>
    <property type="evidence" value="ECO:0007669"/>
    <property type="project" value="InterPro"/>
</dbReference>
<dbReference type="PROSITE" id="PS52016">
    <property type="entry name" value="TONB_DEPENDENT_REC_3"/>
    <property type="match status" value="1"/>
</dbReference>
<keyword evidence="10 17" id="KW-0675">Receptor</keyword>
<dbReference type="InterPro" id="IPR012910">
    <property type="entry name" value="Plug_dom"/>
</dbReference>
<organism evidence="17">
    <name type="scientific">Acinetobacter baumannii</name>
    <dbReference type="NCBI Taxonomy" id="470"/>
    <lineage>
        <taxon>Bacteria</taxon>
        <taxon>Pseudomonadati</taxon>
        <taxon>Pseudomonadota</taxon>
        <taxon>Gammaproteobacteria</taxon>
        <taxon>Moraxellales</taxon>
        <taxon>Moraxellaceae</taxon>
        <taxon>Acinetobacter</taxon>
        <taxon>Acinetobacter calcoaceticus/baumannii complex</taxon>
    </lineage>
</organism>
<evidence type="ECO:0000256" key="8">
    <source>
        <dbReference type="ARBA" id="ARBA00023077"/>
    </source>
</evidence>
<evidence type="ECO:0000256" key="13">
    <source>
        <dbReference type="RuleBase" id="RU003357"/>
    </source>
</evidence>
<dbReference type="Pfam" id="PF00593">
    <property type="entry name" value="TonB_dep_Rec_b-barrel"/>
    <property type="match status" value="1"/>
</dbReference>
<keyword evidence="8 13" id="KW-0798">TonB box</keyword>
<dbReference type="PANTHER" id="PTHR32552">
    <property type="entry name" value="FERRICHROME IRON RECEPTOR-RELATED"/>
    <property type="match status" value="1"/>
</dbReference>
<dbReference type="EMBL" id="AAYLMQ010000010">
    <property type="protein sequence ID" value="EGY2376850.1"/>
    <property type="molecule type" value="Genomic_DNA"/>
</dbReference>
<dbReference type="InterPro" id="IPR000531">
    <property type="entry name" value="Beta-barrel_TonB"/>
</dbReference>
<feature type="domain" description="TonB-dependent receptor-like beta-barrel" evidence="15">
    <location>
        <begin position="236"/>
        <end position="676"/>
    </location>
</feature>
<keyword evidence="7" id="KW-0406">Ion transport</keyword>
<name>A0A9P2P271_ACIBA</name>
<keyword evidence="3 12" id="KW-0813">Transport</keyword>
<dbReference type="Gene3D" id="2.170.130.10">
    <property type="entry name" value="TonB-dependent receptor, plug domain"/>
    <property type="match status" value="1"/>
</dbReference>
<evidence type="ECO:0000256" key="14">
    <source>
        <dbReference type="SAM" id="SignalP"/>
    </source>
</evidence>
<proteinExistence type="inferred from homology"/>
<dbReference type="PANTHER" id="PTHR32552:SF90">
    <property type="entry name" value="METAL-PSEUDOPALINE RECEPTOR CNTO"/>
    <property type="match status" value="1"/>
</dbReference>
<sequence>MDLKLRLLSLSIAQLCCIPAAFADTNNSSTTLATIKIKAQQASDQTYKVDSSSSATRSEIALQDTPQSVSVVTQKVIEDIGATRLVEALDLAGGVTRANNFGGQGLTGFNVRGFTSGEFYRNGFPINRGYPNAPDSNTIERVDVLRGPSSSLYGRGDPGGTFNLISKTPKSEQQTTLGAQLSSEGLYRTTVDTTGTVPNAENIGYRLNVIAEGGDSYRDHVESKRYGIAPVIQWQATDATKVTFEADILRNQHPLDRGHTRYPTQKSFNSSPETYLWETGKYYNRLYNDNNMTQLRVEHDLGNDWKLNAGVQYLNGKLHGYAVEANGIQNDGETLGRNYNYRELKWQDTDAQINLTGNFQLLGLAHTLVTGLEYENYDYKSYIIRSSGDIGSYPINIYNPVLGQPLPELNRVTTHDRENLKTTALFVQDQIDLNERLSALLGLRFEHYDHDYKNLLPNTTNWNTSHNAFIPRLGLVYKASDDLSLYGNAAKSFKPNTGASRNGEGFDPEEGTAYELGFKWQALDNMLSIDSAIFYANKENVLTDDPLYPNQNKKVAAGEVRSRGIELNIAGQITPAWKIIGGYAYTDAEVTKDNTLQKGTALANIPKNSFNLLNIYEFQDGPLQGLGLGINQKYIDKRAGQTANSTYTMKGYAVTDLVSYYQATTKLRLNLDVKNIFDKVYDESAFNLYAYPGESRTVQLGMSYTY</sequence>
<dbReference type="Gene3D" id="2.40.170.20">
    <property type="entry name" value="TonB-dependent receptor, beta-barrel domain"/>
    <property type="match status" value="1"/>
</dbReference>
<protein>
    <submittedName>
        <fullName evidence="17">TonB-dependent siderophore receptor</fullName>
    </submittedName>
</protein>
<evidence type="ECO:0000256" key="12">
    <source>
        <dbReference type="PROSITE-ProRule" id="PRU01360"/>
    </source>
</evidence>
<evidence type="ECO:0000256" key="3">
    <source>
        <dbReference type="ARBA" id="ARBA00022448"/>
    </source>
</evidence>
<dbReference type="CDD" id="cd01347">
    <property type="entry name" value="ligand_gated_channel"/>
    <property type="match status" value="1"/>
</dbReference>
<keyword evidence="4 12" id="KW-1134">Transmembrane beta strand</keyword>
<dbReference type="InterPro" id="IPR039426">
    <property type="entry name" value="TonB-dep_rcpt-like"/>
</dbReference>
<dbReference type="SUPFAM" id="SSF56935">
    <property type="entry name" value="Porins"/>
    <property type="match status" value="1"/>
</dbReference>
<dbReference type="AlphaFoldDB" id="A0A9P2P271"/>
<evidence type="ECO:0000259" key="16">
    <source>
        <dbReference type="Pfam" id="PF07715"/>
    </source>
</evidence>
<comment type="caution">
    <text evidence="17">The sequence shown here is derived from an EMBL/GenBank/DDBJ whole genome shotgun (WGS) entry which is preliminary data.</text>
</comment>
<keyword evidence="6 14" id="KW-0732">Signal</keyword>
<dbReference type="NCBIfam" id="TIGR01783">
    <property type="entry name" value="TonB-siderophor"/>
    <property type="match status" value="1"/>
</dbReference>
<evidence type="ECO:0000256" key="9">
    <source>
        <dbReference type="ARBA" id="ARBA00023136"/>
    </source>
</evidence>
<dbReference type="FunFam" id="2.40.170.20:FF:000005">
    <property type="entry name" value="TonB-dependent siderophore receptor"/>
    <property type="match status" value="1"/>
</dbReference>
<evidence type="ECO:0000256" key="5">
    <source>
        <dbReference type="ARBA" id="ARBA00022692"/>
    </source>
</evidence>
<reference evidence="17" key="1">
    <citation type="submission" date="2020-12" db="EMBL/GenBank/DDBJ databases">
        <authorList>
            <consortium name="Clinical and Environmental Microbiology Branch: Whole genome sequencing antimicrobial resistance pathogens in the healthcare setting"/>
        </authorList>
    </citation>
    <scope>NUCLEOTIDE SEQUENCE</scope>
    <source>
        <strain evidence="17">2018HL-00813</strain>
    </source>
</reference>
<evidence type="ECO:0000256" key="6">
    <source>
        <dbReference type="ARBA" id="ARBA00022729"/>
    </source>
</evidence>
<keyword evidence="5 12" id="KW-0812">Transmembrane</keyword>
<dbReference type="FunFam" id="2.170.130.10:FF:000001">
    <property type="entry name" value="Catecholate siderophore TonB-dependent receptor"/>
    <property type="match status" value="1"/>
</dbReference>
<dbReference type="GO" id="GO:0009279">
    <property type="term" value="C:cell outer membrane"/>
    <property type="evidence" value="ECO:0007669"/>
    <property type="project" value="UniProtKB-SubCell"/>
</dbReference>
<keyword evidence="11 12" id="KW-0998">Cell outer membrane</keyword>
<comment type="subcellular location">
    <subcellularLocation>
        <location evidence="1 12">Cell outer membrane</location>
        <topology evidence="1 12">Multi-pass membrane protein</topology>
    </subcellularLocation>
</comment>
<feature type="chain" id="PRO_5040163402" evidence="14">
    <location>
        <begin position="24"/>
        <end position="706"/>
    </location>
</feature>